<dbReference type="GO" id="GO:0016740">
    <property type="term" value="F:transferase activity"/>
    <property type="evidence" value="ECO:0007669"/>
    <property type="project" value="UniProtKB-KW"/>
</dbReference>
<dbReference type="InterPro" id="IPR011032">
    <property type="entry name" value="GroES-like_sf"/>
</dbReference>
<evidence type="ECO:0000256" key="4">
    <source>
        <dbReference type="ARBA" id="ARBA00022857"/>
    </source>
</evidence>
<evidence type="ECO:0000259" key="7">
    <source>
        <dbReference type="PROSITE" id="PS50075"/>
    </source>
</evidence>
<organism evidence="9 10">
    <name type="scientific">Glarea lozoyensis (strain ATCC 74030 / MF5533)</name>
    <dbReference type="NCBI Taxonomy" id="1104152"/>
    <lineage>
        <taxon>Eukaryota</taxon>
        <taxon>Fungi</taxon>
        <taxon>Dikarya</taxon>
        <taxon>Ascomycota</taxon>
        <taxon>Pezizomycotina</taxon>
        <taxon>Leotiomycetes</taxon>
        <taxon>Helotiales</taxon>
        <taxon>Helotiaceae</taxon>
        <taxon>Glarea</taxon>
    </lineage>
</organism>
<dbReference type="Pfam" id="PF21089">
    <property type="entry name" value="PKS_DH_N"/>
    <property type="match status" value="1"/>
</dbReference>
<dbReference type="SMART" id="SM00822">
    <property type="entry name" value="PKS_KR"/>
    <property type="match status" value="1"/>
</dbReference>
<dbReference type="InterPro" id="IPR001227">
    <property type="entry name" value="Ac_transferase_dom_sf"/>
</dbReference>
<keyword evidence="5" id="KW-0511">Multifunctional enzyme</keyword>
<dbReference type="SMART" id="SM00826">
    <property type="entry name" value="PKS_DH"/>
    <property type="match status" value="1"/>
</dbReference>
<dbReference type="InterPro" id="IPR014043">
    <property type="entry name" value="Acyl_transferase_dom"/>
</dbReference>
<dbReference type="Pfam" id="PF00698">
    <property type="entry name" value="Acyl_transf_1"/>
    <property type="match status" value="1"/>
</dbReference>
<dbReference type="EMBL" id="AGUE01000179">
    <property type="protein sequence ID" value="EHK97750.1"/>
    <property type="molecule type" value="Genomic_DNA"/>
</dbReference>
<dbReference type="InterPro" id="IPR009081">
    <property type="entry name" value="PP-bd_ACP"/>
</dbReference>
<dbReference type="PANTHER" id="PTHR45681:SF6">
    <property type="entry name" value="POLYKETIDE SYNTHASE 37"/>
    <property type="match status" value="1"/>
</dbReference>
<keyword evidence="1" id="KW-0596">Phosphopantetheine</keyword>
<gene>
    <name evidence="9" type="ORF">M7I_6483</name>
</gene>
<dbReference type="SUPFAM" id="SSF50129">
    <property type="entry name" value="GroES-like"/>
    <property type="match status" value="1"/>
</dbReference>
<dbReference type="InterPro" id="IPR016036">
    <property type="entry name" value="Malonyl_transacylase_ACP-bd"/>
</dbReference>
<dbReference type="Gene3D" id="3.10.129.10">
    <property type="entry name" value="Hotdog Thioesterase"/>
    <property type="match status" value="1"/>
</dbReference>
<dbReference type="GO" id="GO:0044550">
    <property type="term" value="P:secondary metabolite biosynthetic process"/>
    <property type="evidence" value="ECO:0007669"/>
    <property type="project" value="UniProtKB-ARBA"/>
</dbReference>
<dbReference type="InParanoid" id="H0EUP6"/>
<dbReference type="PROSITE" id="PS52019">
    <property type="entry name" value="PKS_MFAS_DH"/>
    <property type="match status" value="1"/>
</dbReference>
<dbReference type="OrthoDB" id="3565206at2759"/>
<keyword evidence="10" id="KW-1185">Reference proteome</keyword>
<dbReference type="InterPro" id="IPR049552">
    <property type="entry name" value="PKS_DH_N"/>
</dbReference>
<dbReference type="HOGENOM" id="CLU_000022_31_0_1"/>
<dbReference type="SUPFAM" id="SSF51735">
    <property type="entry name" value="NAD(P)-binding Rossmann-fold domains"/>
    <property type="match status" value="2"/>
</dbReference>
<dbReference type="InterPro" id="IPR013968">
    <property type="entry name" value="PKS_KR"/>
</dbReference>
<feature type="active site" description="Proton acceptor; for dehydratase activity" evidence="6">
    <location>
        <position position="232"/>
    </location>
</feature>
<evidence type="ECO:0000256" key="5">
    <source>
        <dbReference type="ARBA" id="ARBA00023268"/>
    </source>
</evidence>
<dbReference type="Gene3D" id="3.40.50.150">
    <property type="entry name" value="Vaccinia Virus protein VP39"/>
    <property type="match status" value="1"/>
</dbReference>
<evidence type="ECO:0000259" key="8">
    <source>
        <dbReference type="PROSITE" id="PS52019"/>
    </source>
</evidence>
<dbReference type="InterPro" id="IPR050444">
    <property type="entry name" value="Polyketide_Synthase"/>
</dbReference>
<evidence type="ECO:0000256" key="2">
    <source>
        <dbReference type="ARBA" id="ARBA00022553"/>
    </source>
</evidence>
<dbReference type="Gene3D" id="3.40.50.720">
    <property type="entry name" value="NAD(P)-binding Rossmann-like Domain"/>
    <property type="match status" value="2"/>
</dbReference>
<dbReference type="InterPro" id="IPR016035">
    <property type="entry name" value="Acyl_Trfase/lysoPLipase"/>
</dbReference>
<dbReference type="Pfam" id="PF08240">
    <property type="entry name" value="ADH_N"/>
    <property type="match status" value="1"/>
</dbReference>
<evidence type="ECO:0000313" key="10">
    <source>
        <dbReference type="Proteomes" id="UP000005446"/>
    </source>
</evidence>
<feature type="domain" description="PKS/mFAS DH" evidence="8">
    <location>
        <begin position="200"/>
        <end position="488"/>
    </location>
</feature>
<feature type="region of interest" description="N-terminal hotdog fold" evidence="6">
    <location>
        <begin position="200"/>
        <end position="322"/>
    </location>
</feature>
<dbReference type="CDD" id="cd05195">
    <property type="entry name" value="enoyl_red"/>
    <property type="match status" value="1"/>
</dbReference>
<evidence type="ECO:0000313" key="9">
    <source>
        <dbReference type="EMBL" id="EHK97750.1"/>
    </source>
</evidence>
<dbReference type="Gene3D" id="3.90.180.10">
    <property type="entry name" value="Medium-chain alcohol dehydrogenases, catalytic domain"/>
    <property type="match status" value="1"/>
</dbReference>
<protein>
    <submittedName>
        <fullName evidence="9">Putative Phthiocerol synthesis polyketide synthase type I PpsC</fullName>
    </submittedName>
</protein>
<dbReference type="Proteomes" id="UP000005446">
    <property type="component" value="Unassembled WGS sequence"/>
</dbReference>
<dbReference type="FunFam" id="3.40.50.720:FF:000209">
    <property type="entry name" value="Polyketide synthase Pks12"/>
    <property type="match status" value="1"/>
</dbReference>
<dbReference type="SMART" id="SM00827">
    <property type="entry name" value="PKS_AT"/>
    <property type="match status" value="1"/>
</dbReference>
<keyword evidence="4" id="KW-0521">NADP</keyword>
<dbReference type="GO" id="GO:1901336">
    <property type="term" value="P:lactone biosynthetic process"/>
    <property type="evidence" value="ECO:0007669"/>
    <property type="project" value="UniProtKB-ARBA"/>
</dbReference>
<name>H0EUP6_GLAL7</name>
<dbReference type="InterPro" id="IPR006162">
    <property type="entry name" value="Ppantetheine_attach_site"/>
</dbReference>
<dbReference type="InterPro" id="IPR029063">
    <property type="entry name" value="SAM-dependent_MTases_sf"/>
</dbReference>
<dbReference type="SUPFAM" id="SSF52151">
    <property type="entry name" value="FabD/lysophospholipase-like"/>
    <property type="match status" value="1"/>
</dbReference>
<feature type="active site" description="Proton donor; for dehydratase activity" evidence="6">
    <location>
        <position position="393"/>
    </location>
</feature>
<dbReference type="InterPro" id="IPR013154">
    <property type="entry name" value="ADH-like_N"/>
</dbReference>
<dbReference type="Pfam" id="PF13602">
    <property type="entry name" value="ADH_zinc_N_2"/>
    <property type="match status" value="1"/>
</dbReference>
<feature type="domain" description="Carrier" evidence="7">
    <location>
        <begin position="1243"/>
        <end position="1327"/>
    </location>
</feature>
<sequence>MDTPNLDQLFKHQQYIETNPENQDIDLMNNTLSKLDHPPSWNIKEELLKHESVALVNLLRQFGVKPAAVVGHSSANEAIIIAYYRGQVTKGFSRRGGMAAVGLGREDVMSFLNPGVSIACENSSSSVTLSGDEDALNATCEIIKTALPDVFLRPLKVEMAYHSPQDHLFLEIGPHSALAGPIRQILKANSRKNDTKYPNHEILGSRTVEGNELQPEWRNVLHLDNVPWLRDHQIINDVVFPCAGYLSMACEAIRQISASEDFTFRNIVIQTALVMSDSKSVEMITSLRPLFIVSTCEGTLRNINKLCVPTSIDQLYICGGKSTSGIKAEACGAQTSTGTISGDVVAISGDAIILSLIGGQFSPIEEDSSDEDLDTVAGARLDWKPDLDFVQIDNLIRPRQQSTAATKTLEKFTLLSMIDIGRRISGLVTKSEYLEKFRSWINAQVERASEDRYNLVEDAQALTVLNAGERQMLIAELSKEISNSEVATSGELISRVVKNCEDIMSGTPNGLHRFLYSGWAFETKLTGPGNRVWNRRHLSCHARKLLAEDGRLFLQELSPQVQFANLIMGVLPGWWLGEADGRANEPYISPERWAVELRKAGFSGCDATVYDAEQPYQFNANIISRPAKVDRIARRITLLYEPNLNIQQIKFSLENKGYSVDLCTIQEEPPAGQDIVSLLELETPMFEKISAQIESYDPRFGMVLGLARTLRSELSLSIATLEIDTVDEVAYNAITNVFDKLKNSSSVSDMNPDYEFGLLQTLRWVPDLQNKVGHDQVIVEPRCAGLNFKDVLVSMGIVSGDGLGLEGSGTVVGVGSEVTDFQVGDRVLYIDQNCFSTRTAIPALRCAKIPSTLSWEEAATMPCVYATVIHSLLNLGRIQKGQSVLIHSACGGIGLAAIQICQNIVGAQIYVTVGNEEKVHYLMDTFGISRDHIFNSRDTSFLPAIKAATNGRGVDVVLNSLSGELLHASWECVAEYGSMVEIGKRDFIGKAQLNMDLFESNRSFFGVDLAKFDAARCQLLLVQMMEFYEKGLIKPIAPMKVFEGAKVEDSFRYMQKGSHIGKIVVTIPEQNTDLPLASIVPKLKLNPDAGYLLVGGLGGLGRAVSTWMVERGARHLIFLSRSAGKSDQDQSFFPTSSLSGSFGNAGQANYAAANTFLDAFVQYRHSLGLPASVVDIGVMGDIGYVSRNAAIQESLRGAGTYFLQEQDFLDSLNWAVAKSAVKPSLPGQNQLLIGVRSSKSLSDPSNHQLKSFMSSVETDSSILNVPASLDLVTNEIGTLAALGVDSLVTIEIRNWMKRSFGGLEFSTLEILNAGTIEALGLLTIEGLKRKYEMKDGEAKFSEREDTYLLMKAP</sequence>
<dbReference type="InterPro" id="IPR036291">
    <property type="entry name" value="NAD(P)-bd_dom_sf"/>
</dbReference>
<feature type="region of interest" description="C-terminal hotdog fold" evidence="6">
    <location>
        <begin position="336"/>
        <end position="488"/>
    </location>
</feature>
<dbReference type="InterPro" id="IPR020807">
    <property type="entry name" value="PKS_DH"/>
</dbReference>
<dbReference type="PANTHER" id="PTHR45681">
    <property type="entry name" value="POLYKETIDE SYNTHASE 44-RELATED"/>
    <property type="match status" value="1"/>
</dbReference>
<accession>H0EUP6</accession>
<dbReference type="GO" id="GO:0016491">
    <property type="term" value="F:oxidoreductase activity"/>
    <property type="evidence" value="ECO:0007669"/>
    <property type="project" value="InterPro"/>
</dbReference>
<proteinExistence type="predicted"/>
<dbReference type="PROSITE" id="PS00012">
    <property type="entry name" value="PHOSPHOPANTETHEINE"/>
    <property type="match status" value="1"/>
</dbReference>
<dbReference type="InterPro" id="IPR020843">
    <property type="entry name" value="ER"/>
</dbReference>
<dbReference type="PROSITE" id="PS50075">
    <property type="entry name" value="CARRIER"/>
    <property type="match status" value="1"/>
</dbReference>
<evidence type="ECO:0000256" key="6">
    <source>
        <dbReference type="PROSITE-ProRule" id="PRU01363"/>
    </source>
</evidence>
<dbReference type="InterPro" id="IPR057326">
    <property type="entry name" value="KR_dom"/>
</dbReference>
<reference evidence="9 10" key="1">
    <citation type="journal article" date="2012" name="Eukaryot. Cell">
        <title>Genome sequence of the fungus Glarea lozoyensis: the first genome sequence of a species from the Helotiaceae family.</title>
        <authorList>
            <person name="Youssar L."/>
            <person name="Gruening B.A."/>
            <person name="Erxleben A."/>
            <person name="Guenther S."/>
            <person name="Huettel W."/>
        </authorList>
    </citation>
    <scope>NUCLEOTIDE SEQUENCE [LARGE SCALE GENOMIC DNA]</scope>
    <source>
        <strain evidence="10">ATCC 74030 / MF5533</strain>
    </source>
</reference>
<evidence type="ECO:0000256" key="3">
    <source>
        <dbReference type="ARBA" id="ARBA00022679"/>
    </source>
</evidence>
<comment type="caution">
    <text evidence="9">The sequence shown here is derived from an EMBL/GenBank/DDBJ whole genome shotgun (WGS) entry which is preliminary data.</text>
</comment>
<dbReference type="Pfam" id="PF08659">
    <property type="entry name" value="KR"/>
    <property type="match status" value="2"/>
</dbReference>
<dbReference type="InterPro" id="IPR049900">
    <property type="entry name" value="PKS_mFAS_DH"/>
</dbReference>
<dbReference type="SUPFAM" id="SSF55048">
    <property type="entry name" value="Probable ACP-binding domain of malonyl-CoA ACP transacylase"/>
    <property type="match status" value="1"/>
</dbReference>
<keyword evidence="2" id="KW-0597">Phosphoprotein</keyword>
<dbReference type="SUPFAM" id="SSF53335">
    <property type="entry name" value="S-adenosyl-L-methionine-dependent methyltransferases"/>
    <property type="match status" value="1"/>
</dbReference>
<keyword evidence="3" id="KW-0808">Transferase</keyword>
<evidence type="ECO:0000256" key="1">
    <source>
        <dbReference type="ARBA" id="ARBA00022450"/>
    </source>
</evidence>
<dbReference type="SMART" id="SM00829">
    <property type="entry name" value="PKS_ER"/>
    <property type="match status" value="1"/>
</dbReference>
<dbReference type="Gene3D" id="3.40.366.10">
    <property type="entry name" value="Malonyl-Coenzyme A Acyl Carrier Protein, domain 2"/>
    <property type="match status" value="1"/>
</dbReference>